<dbReference type="EMBL" id="CAJVQC010025003">
    <property type="protein sequence ID" value="CAG8728490.1"/>
    <property type="molecule type" value="Genomic_DNA"/>
</dbReference>
<organism evidence="1 2">
    <name type="scientific">Racocetra persica</name>
    <dbReference type="NCBI Taxonomy" id="160502"/>
    <lineage>
        <taxon>Eukaryota</taxon>
        <taxon>Fungi</taxon>
        <taxon>Fungi incertae sedis</taxon>
        <taxon>Mucoromycota</taxon>
        <taxon>Glomeromycotina</taxon>
        <taxon>Glomeromycetes</taxon>
        <taxon>Diversisporales</taxon>
        <taxon>Gigasporaceae</taxon>
        <taxon>Racocetra</taxon>
    </lineage>
</organism>
<reference evidence="1" key="1">
    <citation type="submission" date="2021-06" db="EMBL/GenBank/DDBJ databases">
        <authorList>
            <person name="Kallberg Y."/>
            <person name="Tangrot J."/>
            <person name="Rosling A."/>
        </authorList>
    </citation>
    <scope>NUCLEOTIDE SEQUENCE</scope>
    <source>
        <strain evidence="1">MA461A</strain>
    </source>
</reference>
<dbReference type="Proteomes" id="UP000789920">
    <property type="component" value="Unassembled WGS sequence"/>
</dbReference>
<protein>
    <submittedName>
        <fullName evidence="1">32260_t:CDS:1</fullName>
    </submittedName>
</protein>
<name>A0ACA9PXB1_9GLOM</name>
<sequence>ANNKYPLSNEFLSLVKLLTIACPGVLKAIKFNDGFITIKSTITKQTRTNRMYNVTNHYELGTLNKSQQTEKIEKIILRVAERISLGVGTSKTAIRKWIRIRILQILGVDTDKLEERIFKALLRINFILTNGILSKEELVIVGAIRRFFKSSIK</sequence>
<evidence type="ECO:0000313" key="1">
    <source>
        <dbReference type="EMBL" id="CAG8728490.1"/>
    </source>
</evidence>
<feature type="non-terminal residue" evidence="1">
    <location>
        <position position="153"/>
    </location>
</feature>
<keyword evidence="2" id="KW-1185">Reference proteome</keyword>
<evidence type="ECO:0000313" key="2">
    <source>
        <dbReference type="Proteomes" id="UP000789920"/>
    </source>
</evidence>
<gene>
    <name evidence="1" type="ORF">RPERSI_LOCUS11927</name>
</gene>
<accession>A0ACA9PXB1</accession>
<comment type="caution">
    <text evidence="1">The sequence shown here is derived from an EMBL/GenBank/DDBJ whole genome shotgun (WGS) entry which is preliminary data.</text>
</comment>
<feature type="non-terminal residue" evidence="1">
    <location>
        <position position="1"/>
    </location>
</feature>
<proteinExistence type="predicted"/>